<name>A0A7W0C9I5_9BACT</name>
<proteinExistence type="predicted"/>
<protein>
    <submittedName>
        <fullName evidence="5">Heterodisulfide reductase subunit C</fullName>
        <ecNumber evidence="5">1.8.98.1</ecNumber>
    </submittedName>
</protein>
<dbReference type="Pfam" id="PF13534">
    <property type="entry name" value="Fer4_17"/>
    <property type="match status" value="1"/>
</dbReference>
<keyword evidence="5" id="KW-0560">Oxidoreductase</keyword>
<reference evidence="5 6" key="1">
    <citation type="submission" date="2020-07" db="EMBL/GenBank/DDBJ databases">
        <title>Genomic Encyclopedia of Type Strains, Phase IV (KMG-IV): sequencing the most valuable type-strain genomes for metagenomic binning, comparative biology and taxonomic classification.</title>
        <authorList>
            <person name="Goeker M."/>
        </authorList>
    </citation>
    <scope>NUCLEOTIDE SEQUENCE [LARGE SCALE GENOMIC DNA]</scope>
    <source>
        <strain evidence="5 6">DSM 17721</strain>
    </source>
</reference>
<dbReference type="SUPFAM" id="SSF46548">
    <property type="entry name" value="alpha-helical ferredoxin"/>
    <property type="match status" value="1"/>
</dbReference>
<dbReference type="PROSITE" id="PS51379">
    <property type="entry name" value="4FE4S_FER_2"/>
    <property type="match status" value="1"/>
</dbReference>
<organism evidence="5 6">
    <name type="scientific">Desulfosalsimonas propionicica</name>
    <dbReference type="NCBI Taxonomy" id="332175"/>
    <lineage>
        <taxon>Bacteria</taxon>
        <taxon>Pseudomonadati</taxon>
        <taxon>Thermodesulfobacteriota</taxon>
        <taxon>Desulfobacteria</taxon>
        <taxon>Desulfobacterales</taxon>
        <taxon>Desulfosalsimonadaceae</taxon>
        <taxon>Desulfosalsimonas</taxon>
    </lineage>
</organism>
<dbReference type="InterPro" id="IPR017900">
    <property type="entry name" value="4Fe4S_Fe_S_CS"/>
</dbReference>
<dbReference type="EC" id="1.8.98.1" evidence="5"/>
<evidence type="ECO:0000259" key="4">
    <source>
        <dbReference type="PROSITE" id="PS51379"/>
    </source>
</evidence>
<evidence type="ECO:0000256" key="2">
    <source>
        <dbReference type="ARBA" id="ARBA00023004"/>
    </source>
</evidence>
<evidence type="ECO:0000256" key="3">
    <source>
        <dbReference type="ARBA" id="ARBA00023014"/>
    </source>
</evidence>
<dbReference type="AlphaFoldDB" id="A0A7W0C9I5"/>
<dbReference type="Proteomes" id="UP000525298">
    <property type="component" value="Unassembled WGS sequence"/>
</dbReference>
<evidence type="ECO:0000313" key="5">
    <source>
        <dbReference type="EMBL" id="MBA2881577.1"/>
    </source>
</evidence>
<accession>A0A7W0C9I5</accession>
<comment type="caution">
    <text evidence="5">The sequence shown here is derived from an EMBL/GenBank/DDBJ whole genome shotgun (WGS) entry which is preliminary data.</text>
</comment>
<sequence>MNRKQQTPQAWIRPEQPDTALERVREKVRTCIQCGTCTGSCPNAFAMDATPRKLWRLVLMGQSREIFESRTFALCSDCYCCTLRCPRGLALTDAMADLKQIAAAGKHGGDAACTAFYSAFLQSARRYGRVQETRLMARYLAVMTPRRPLMPFRFSGLGMQMIKKGKISLRRPPAGRSLKGIFARIESMKDGQ</sequence>
<keyword evidence="1" id="KW-0479">Metal-binding</keyword>
<keyword evidence="6" id="KW-1185">Reference proteome</keyword>
<evidence type="ECO:0000256" key="1">
    <source>
        <dbReference type="ARBA" id="ARBA00022723"/>
    </source>
</evidence>
<dbReference type="InterPro" id="IPR009051">
    <property type="entry name" value="Helical_ferredxn"/>
</dbReference>
<dbReference type="GO" id="GO:0051536">
    <property type="term" value="F:iron-sulfur cluster binding"/>
    <property type="evidence" value="ECO:0007669"/>
    <property type="project" value="UniProtKB-KW"/>
</dbReference>
<keyword evidence="2" id="KW-0408">Iron</keyword>
<evidence type="ECO:0000313" key="6">
    <source>
        <dbReference type="Proteomes" id="UP000525298"/>
    </source>
</evidence>
<dbReference type="EMBL" id="JACDUS010000004">
    <property type="protein sequence ID" value="MBA2881577.1"/>
    <property type="molecule type" value="Genomic_DNA"/>
</dbReference>
<dbReference type="PANTHER" id="PTHR43255">
    <property type="entry name" value="IRON-SULFUR-BINDING OXIDOREDUCTASE FADF-RELATED-RELATED"/>
    <property type="match status" value="1"/>
</dbReference>
<dbReference type="GO" id="GO:0046872">
    <property type="term" value="F:metal ion binding"/>
    <property type="evidence" value="ECO:0007669"/>
    <property type="project" value="UniProtKB-KW"/>
</dbReference>
<dbReference type="InterPro" id="IPR051460">
    <property type="entry name" value="HdrC_iron-sulfur_subunit"/>
</dbReference>
<dbReference type="RefSeq" id="WP_181551222.1">
    <property type="nucleotide sequence ID" value="NZ_JACDUS010000004.1"/>
</dbReference>
<dbReference type="PANTHER" id="PTHR43255:SF2">
    <property type="entry name" value="HETERODISULFIDE REDUCTASE RELATED PROTEIN"/>
    <property type="match status" value="1"/>
</dbReference>
<dbReference type="InterPro" id="IPR017896">
    <property type="entry name" value="4Fe4S_Fe-S-bd"/>
</dbReference>
<feature type="domain" description="4Fe-4S ferredoxin-type" evidence="4">
    <location>
        <begin position="22"/>
        <end position="50"/>
    </location>
</feature>
<gene>
    <name evidence="5" type="ORF">HNR65_001904</name>
</gene>
<dbReference type="GO" id="GO:0005886">
    <property type="term" value="C:plasma membrane"/>
    <property type="evidence" value="ECO:0007669"/>
    <property type="project" value="TreeGrafter"/>
</dbReference>
<keyword evidence="3" id="KW-0411">Iron-sulfur</keyword>
<dbReference type="GO" id="GO:0051912">
    <property type="term" value="F:CoB--CoM heterodisulfide reductase activity"/>
    <property type="evidence" value="ECO:0007669"/>
    <property type="project" value="UniProtKB-EC"/>
</dbReference>
<dbReference type="PROSITE" id="PS00198">
    <property type="entry name" value="4FE4S_FER_1"/>
    <property type="match status" value="1"/>
</dbReference>
<dbReference type="Gene3D" id="1.10.1060.10">
    <property type="entry name" value="Alpha-helical ferredoxin"/>
    <property type="match status" value="1"/>
</dbReference>